<keyword evidence="1" id="KW-0812">Transmembrane</keyword>
<accession>A0A0B2VPL9</accession>
<proteinExistence type="predicted"/>
<feature type="transmembrane region" description="Helical" evidence="1">
    <location>
        <begin position="104"/>
        <end position="122"/>
    </location>
</feature>
<sequence>MHKTRPHHSPLLCSTCFSRKGVRCFAYRIPFRCEYCAVVCSKLRHLPVFTTRIHGAAMSQCNFISGGRAVTRTECRASPDRSLFGEEHTDKGRYLLKVSFPMKFFWFLMVILFPGCFRAKVISGM</sequence>
<comment type="caution">
    <text evidence="2">The sequence shown here is derived from an EMBL/GenBank/DDBJ whole genome shotgun (WGS) entry which is preliminary data.</text>
</comment>
<name>A0A0B2VPL9_TOXCA</name>
<reference evidence="2 3" key="1">
    <citation type="submission" date="2014-11" db="EMBL/GenBank/DDBJ databases">
        <title>Genetic blueprint of the zoonotic pathogen Toxocara canis.</title>
        <authorList>
            <person name="Zhu X.-Q."/>
            <person name="Korhonen P.K."/>
            <person name="Cai H."/>
            <person name="Young N.D."/>
            <person name="Nejsum P."/>
            <person name="von Samson-Himmelstjerna G."/>
            <person name="Boag P.R."/>
            <person name="Tan P."/>
            <person name="Li Q."/>
            <person name="Min J."/>
            <person name="Yang Y."/>
            <person name="Wang X."/>
            <person name="Fang X."/>
            <person name="Hall R.S."/>
            <person name="Hofmann A."/>
            <person name="Sternberg P.W."/>
            <person name="Jex A.R."/>
            <person name="Gasser R.B."/>
        </authorList>
    </citation>
    <scope>NUCLEOTIDE SEQUENCE [LARGE SCALE GENOMIC DNA]</scope>
    <source>
        <strain evidence="2">PN_DK_2014</strain>
    </source>
</reference>
<keyword evidence="1" id="KW-1133">Transmembrane helix</keyword>
<evidence type="ECO:0000256" key="1">
    <source>
        <dbReference type="SAM" id="Phobius"/>
    </source>
</evidence>
<evidence type="ECO:0000313" key="2">
    <source>
        <dbReference type="EMBL" id="KHN85481.1"/>
    </source>
</evidence>
<dbReference type="EMBL" id="JPKZ01000762">
    <property type="protein sequence ID" value="KHN85481.1"/>
    <property type="molecule type" value="Genomic_DNA"/>
</dbReference>
<evidence type="ECO:0000313" key="3">
    <source>
        <dbReference type="Proteomes" id="UP000031036"/>
    </source>
</evidence>
<gene>
    <name evidence="2" type="ORF">Tcan_01703</name>
</gene>
<keyword evidence="1" id="KW-0472">Membrane</keyword>
<dbReference type="AlphaFoldDB" id="A0A0B2VPL9"/>
<organism evidence="2 3">
    <name type="scientific">Toxocara canis</name>
    <name type="common">Canine roundworm</name>
    <dbReference type="NCBI Taxonomy" id="6265"/>
    <lineage>
        <taxon>Eukaryota</taxon>
        <taxon>Metazoa</taxon>
        <taxon>Ecdysozoa</taxon>
        <taxon>Nematoda</taxon>
        <taxon>Chromadorea</taxon>
        <taxon>Rhabditida</taxon>
        <taxon>Spirurina</taxon>
        <taxon>Ascaridomorpha</taxon>
        <taxon>Ascaridoidea</taxon>
        <taxon>Toxocaridae</taxon>
        <taxon>Toxocara</taxon>
    </lineage>
</organism>
<dbReference type="Proteomes" id="UP000031036">
    <property type="component" value="Unassembled WGS sequence"/>
</dbReference>
<keyword evidence="3" id="KW-1185">Reference proteome</keyword>
<protein>
    <submittedName>
        <fullName evidence="2">Uncharacterized protein</fullName>
    </submittedName>
</protein>